<evidence type="ECO:0000313" key="1">
    <source>
        <dbReference type="EMBL" id="QJD88203.1"/>
    </source>
</evidence>
<dbReference type="KEGG" id="cheb:HH215_17480"/>
<organism evidence="1 2">
    <name type="scientific">Cohnella herbarum</name>
    <dbReference type="NCBI Taxonomy" id="2728023"/>
    <lineage>
        <taxon>Bacteria</taxon>
        <taxon>Bacillati</taxon>
        <taxon>Bacillota</taxon>
        <taxon>Bacilli</taxon>
        <taxon>Bacillales</taxon>
        <taxon>Paenibacillaceae</taxon>
        <taxon>Cohnella</taxon>
    </lineage>
</organism>
<dbReference type="InterPro" id="IPR012338">
    <property type="entry name" value="Beta-lactam/transpept-like"/>
</dbReference>
<sequence length="66" mass="7336">MGVTIRRESWFVPGSFGWDGGTGTTAYTDPANELIGILLTQRIMDTPEPPPIFQDFWTSIYQAIGD</sequence>
<name>A0A7Z2VRL2_9BACL</name>
<dbReference type="Gene3D" id="3.40.710.10">
    <property type="entry name" value="DD-peptidase/beta-lactamase superfamily"/>
    <property type="match status" value="1"/>
</dbReference>
<reference evidence="1 2" key="1">
    <citation type="submission" date="2020-04" db="EMBL/GenBank/DDBJ databases">
        <title>Genome sequencing of novel species.</title>
        <authorList>
            <person name="Heo J."/>
            <person name="Kim S.-J."/>
            <person name="Kim J.-S."/>
            <person name="Hong S.-B."/>
            <person name="Kwon S.-W."/>
        </authorList>
    </citation>
    <scope>NUCLEOTIDE SEQUENCE [LARGE SCALE GENOMIC DNA]</scope>
    <source>
        <strain evidence="1 2">MFER-1</strain>
    </source>
</reference>
<keyword evidence="2" id="KW-1185">Reference proteome</keyword>
<proteinExistence type="predicted"/>
<dbReference type="EMBL" id="CP051680">
    <property type="protein sequence ID" value="QJD88203.1"/>
    <property type="molecule type" value="Genomic_DNA"/>
</dbReference>
<evidence type="ECO:0000313" key="2">
    <source>
        <dbReference type="Proteomes" id="UP000502248"/>
    </source>
</evidence>
<dbReference type="AlphaFoldDB" id="A0A7Z2VRL2"/>
<gene>
    <name evidence="1" type="ORF">HH215_17480</name>
</gene>
<protein>
    <submittedName>
        <fullName evidence="1">Beta-lactamase family protein</fullName>
    </submittedName>
</protein>
<dbReference type="SUPFAM" id="SSF56601">
    <property type="entry name" value="beta-lactamase/transpeptidase-like"/>
    <property type="match status" value="1"/>
</dbReference>
<accession>A0A7Z2VRL2</accession>
<dbReference type="Proteomes" id="UP000502248">
    <property type="component" value="Chromosome"/>
</dbReference>